<dbReference type="EMBL" id="UINC01102886">
    <property type="protein sequence ID" value="SVC64850.1"/>
    <property type="molecule type" value="Genomic_DNA"/>
</dbReference>
<evidence type="ECO:0008006" key="3">
    <source>
        <dbReference type="Google" id="ProtNLM"/>
    </source>
</evidence>
<dbReference type="NCBIfam" id="NF037959">
    <property type="entry name" value="MFS_SpdSyn"/>
    <property type="match status" value="1"/>
</dbReference>
<name>A0A382NW18_9ZZZZ</name>
<protein>
    <recommendedName>
        <fullName evidence="3">PABS domain-containing protein</fullName>
    </recommendedName>
</protein>
<keyword evidence="1" id="KW-0620">Polyamine biosynthesis</keyword>
<dbReference type="SUPFAM" id="SSF53335">
    <property type="entry name" value="S-adenosyl-L-methionine-dependent methyltransferases"/>
    <property type="match status" value="1"/>
</dbReference>
<sequence>MNLLKILQRSRPERLIWENKNSGVTVQVWEKEDRRELRFGNHIMQSVFSTVKPDHLVLPYTRFMLLGLLFCTEPKSVLHLGLGGGSLPRWLHKEFPHIQQTIIEQNSAVIDAARRFFEFPLDKRLSVMQADATQIITKLKLKYDLIFLDAYGEYGPPEEVTRTDFLQNLSNCLNTGGWLVGNLWTITGNFMERREQWKSTFTQLFQARANQKGNIILFASPNSKVLDMRTFQEISKNLHKRHKVDFHKMWRKLEVVI</sequence>
<dbReference type="Gene3D" id="3.40.50.150">
    <property type="entry name" value="Vaccinia Virus protein VP39"/>
    <property type="match status" value="1"/>
</dbReference>
<reference evidence="2" key="1">
    <citation type="submission" date="2018-05" db="EMBL/GenBank/DDBJ databases">
        <authorList>
            <person name="Lanie J.A."/>
            <person name="Ng W.-L."/>
            <person name="Kazmierczak K.M."/>
            <person name="Andrzejewski T.M."/>
            <person name="Davidsen T.M."/>
            <person name="Wayne K.J."/>
            <person name="Tettelin H."/>
            <person name="Glass J.I."/>
            <person name="Rusch D."/>
            <person name="Podicherti R."/>
            <person name="Tsui H.-C.T."/>
            <person name="Winkler M.E."/>
        </authorList>
    </citation>
    <scope>NUCLEOTIDE SEQUENCE</scope>
</reference>
<evidence type="ECO:0000256" key="1">
    <source>
        <dbReference type="ARBA" id="ARBA00023115"/>
    </source>
</evidence>
<evidence type="ECO:0000313" key="2">
    <source>
        <dbReference type="EMBL" id="SVC64850.1"/>
    </source>
</evidence>
<dbReference type="InterPro" id="IPR029063">
    <property type="entry name" value="SAM-dependent_MTases_sf"/>
</dbReference>
<proteinExistence type="predicted"/>
<dbReference type="PANTHER" id="PTHR43317:SF1">
    <property type="entry name" value="THERMOSPERMINE SYNTHASE ACAULIS5"/>
    <property type="match status" value="1"/>
</dbReference>
<dbReference type="GO" id="GO:0006596">
    <property type="term" value="P:polyamine biosynthetic process"/>
    <property type="evidence" value="ECO:0007669"/>
    <property type="project" value="UniProtKB-KW"/>
</dbReference>
<organism evidence="2">
    <name type="scientific">marine metagenome</name>
    <dbReference type="NCBI Taxonomy" id="408172"/>
    <lineage>
        <taxon>unclassified sequences</taxon>
        <taxon>metagenomes</taxon>
        <taxon>ecological metagenomes</taxon>
    </lineage>
</organism>
<accession>A0A382NW18</accession>
<dbReference type="AlphaFoldDB" id="A0A382NW18"/>
<dbReference type="Pfam" id="PF01564">
    <property type="entry name" value="Spermine_synth"/>
    <property type="match status" value="1"/>
</dbReference>
<dbReference type="CDD" id="cd02440">
    <property type="entry name" value="AdoMet_MTases"/>
    <property type="match status" value="1"/>
</dbReference>
<gene>
    <name evidence="2" type="ORF">METZ01_LOCUS317704</name>
</gene>
<dbReference type="PANTHER" id="PTHR43317">
    <property type="entry name" value="THERMOSPERMINE SYNTHASE ACAULIS5"/>
    <property type="match status" value="1"/>
</dbReference>